<reference evidence="2 3" key="1">
    <citation type="submission" date="2020-08" db="EMBL/GenBank/DDBJ databases">
        <title>Genome public.</title>
        <authorList>
            <person name="Liu C."/>
            <person name="Sun Q."/>
        </authorList>
    </citation>
    <scope>NUCLEOTIDE SEQUENCE [LARGE SCALE GENOMIC DNA]</scope>
    <source>
        <strain evidence="2 3">NSJ-27</strain>
    </source>
</reference>
<evidence type="ECO:0008006" key="4">
    <source>
        <dbReference type="Google" id="ProtNLM"/>
    </source>
</evidence>
<feature type="transmembrane region" description="Helical" evidence="1">
    <location>
        <begin position="136"/>
        <end position="161"/>
    </location>
</feature>
<evidence type="ECO:0000313" key="2">
    <source>
        <dbReference type="EMBL" id="MBC5788037.1"/>
    </source>
</evidence>
<gene>
    <name evidence="2" type="ORF">H8Z77_08410</name>
</gene>
<keyword evidence="3" id="KW-1185">Reference proteome</keyword>
<proteinExistence type="predicted"/>
<dbReference type="RefSeq" id="WP_069987486.1">
    <property type="nucleotide sequence ID" value="NZ_JACOQK010000001.1"/>
</dbReference>
<keyword evidence="1" id="KW-0472">Membrane</keyword>
<feature type="transmembrane region" description="Helical" evidence="1">
    <location>
        <begin position="29"/>
        <end position="46"/>
    </location>
</feature>
<feature type="transmembrane region" description="Helical" evidence="1">
    <location>
        <begin position="7"/>
        <end position="23"/>
    </location>
</feature>
<sequence>MKLSQKVALGGMVTALSIVLMFFTGIFPFAMFALPGIAGVLLVLIVMELGRKYALVVYIGVSILSIFISPDREAALFYIILLGYYPILKSVLEQIPSRIVEYLCKLLLISIVTVAGYLAVVYLFGMEDIETNPWLLAGGFVFVIITFFIYDLAITQLVQLYQEKFRKQIFKRIFK</sequence>
<feature type="transmembrane region" description="Helical" evidence="1">
    <location>
        <begin position="53"/>
        <end position="69"/>
    </location>
</feature>
<name>A0ABR7IT87_9CLOT</name>
<keyword evidence="1" id="KW-0812">Transmembrane</keyword>
<accession>A0ABR7IT87</accession>
<comment type="caution">
    <text evidence="2">The sequence shown here is derived from an EMBL/GenBank/DDBJ whole genome shotgun (WGS) entry which is preliminary data.</text>
</comment>
<feature type="transmembrane region" description="Helical" evidence="1">
    <location>
        <begin position="75"/>
        <end position="92"/>
    </location>
</feature>
<feature type="transmembrane region" description="Helical" evidence="1">
    <location>
        <begin position="104"/>
        <end position="124"/>
    </location>
</feature>
<organism evidence="2 3">
    <name type="scientific">Clostridium facile</name>
    <dbReference type="NCBI Taxonomy" id="2763035"/>
    <lineage>
        <taxon>Bacteria</taxon>
        <taxon>Bacillati</taxon>
        <taxon>Bacillota</taxon>
        <taxon>Clostridia</taxon>
        <taxon>Eubacteriales</taxon>
        <taxon>Clostridiaceae</taxon>
        <taxon>Clostridium</taxon>
    </lineage>
</organism>
<evidence type="ECO:0000313" key="3">
    <source>
        <dbReference type="Proteomes" id="UP000649151"/>
    </source>
</evidence>
<dbReference type="EMBL" id="JACOQK010000001">
    <property type="protein sequence ID" value="MBC5788037.1"/>
    <property type="molecule type" value="Genomic_DNA"/>
</dbReference>
<dbReference type="Proteomes" id="UP000649151">
    <property type="component" value="Unassembled WGS sequence"/>
</dbReference>
<protein>
    <recommendedName>
        <fullName evidence="4">DUF2232 domain-containing protein</fullName>
    </recommendedName>
</protein>
<keyword evidence="1" id="KW-1133">Transmembrane helix</keyword>
<evidence type="ECO:0000256" key="1">
    <source>
        <dbReference type="SAM" id="Phobius"/>
    </source>
</evidence>